<dbReference type="InterPro" id="IPR036527">
    <property type="entry name" value="SCP2_sterol-bd_dom_sf"/>
</dbReference>
<dbReference type="EMBL" id="FPHY01000056">
    <property type="protein sequence ID" value="SFV86051.1"/>
    <property type="molecule type" value="Genomic_DNA"/>
</dbReference>
<dbReference type="EMBL" id="FPHZ01000138">
    <property type="protein sequence ID" value="SFV88307.1"/>
    <property type="molecule type" value="Genomic_DNA"/>
</dbReference>
<reference evidence="1" key="1">
    <citation type="submission" date="2016-10" db="EMBL/GenBank/DDBJ databases">
        <authorList>
            <person name="de Groot N.N."/>
        </authorList>
    </citation>
    <scope>NUCLEOTIDE SEQUENCE</scope>
</reference>
<evidence type="ECO:0008006" key="3">
    <source>
        <dbReference type="Google" id="ProtNLM"/>
    </source>
</evidence>
<proteinExistence type="predicted"/>
<organism evidence="1">
    <name type="scientific">hydrothermal vent metagenome</name>
    <dbReference type="NCBI Taxonomy" id="652676"/>
    <lineage>
        <taxon>unclassified sequences</taxon>
        <taxon>metagenomes</taxon>
        <taxon>ecological metagenomes</taxon>
    </lineage>
</organism>
<gene>
    <name evidence="1" type="ORF">MNB_SUP05-SYMBIONT-4-281</name>
    <name evidence="2" type="ORF">MNB_SUP05-SYMBIONT-5-1</name>
</gene>
<protein>
    <recommendedName>
        <fullName evidence="3">SCP2 domain-containing protein</fullName>
    </recommendedName>
</protein>
<dbReference type="SUPFAM" id="SSF55718">
    <property type="entry name" value="SCP-like"/>
    <property type="match status" value="1"/>
</dbReference>
<evidence type="ECO:0000313" key="2">
    <source>
        <dbReference type="EMBL" id="SFV88307.1"/>
    </source>
</evidence>
<accession>A0A1W1DWV9</accession>
<evidence type="ECO:0000313" key="1">
    <source>
        <dbReference type="EMBL" id="SFV86051.1"/>
    </source>
</evidence>
<dbReference type="Gene3D" id="3.30.1050.10">
    <property type="entry name" value="SCP2 sterol-binding domain"/>
    <property type="match status" value="1"/>
</dbReference>
<sequence>MSKICSGEWMNELKDAWNNSDEVSGKLAEINFSSVIACGFKGDDKPTGIFIVENGICTSAGDYAGESIDWDMRADKKNWLKWIAKPLSMTTMGIAVTTGKLKFVTGDFKAMIKDPRMAVPFVKSFSLMSDIGGE</sequence>
<name>A0A1W1DWV9_9ZZZZ</name>
<dbReference type="AlphaFoldDB" id="A0A1W1DWV9"/>